<dbReference type="RefSeq" id="WP_187083348.1">
    <property type="nucleotide sequence ID" value="NZ_JACORU010000008.1"/>
</dbReference>
<keyword evidence="3" id="KW-0238">DNA-binding</keyword>
<keyword evidence="4" id="KW-0804">Transcription</keyword>
<dbReference type="InterPro" id="IPR000847">
    <property type="entry name" value="LysR_HTH_N"/>
</dbReference>
<dbReference type="GO" id="GO:0043565">
    <property type="term" value="F:sequence-specific DNA binding"/>
    <property type="evidence" value="ECO:0007669"/>
    <property type="project" value="TreeGrafter"/>
</dbReference>
<dbReference type="GO" id="GO:0003700">
    <property type="term" value="F:DNA-binding transcription factor activity"/>
    <property type="evidence" value="ECO:0007669"/>
    <property type="project" value="InterPro"/>
</dbReference>
<reference evidence="6" key="1">
    <citation type="submission" date="2020-08" db="EMBL/GenBank/DDBJ databases">
        <title>Ramlibacter sp. GTP1 16S ribosomal RNA gene genome sequencing and assembly.</title>
        <authorList>
            <person name="Kang M."/>
        </authorList>
    </citation>
    <scope>NUCLEOTIDE SEQUENCE</scope>
    <source>
        <strain evidence="6">GTP1</strain>
    </source>
</reference>
<dbReference type="InterPro" id="IPR005119">
    <property type="entry name" value="LysR_subst-bd"/>
</dbReference>
<dbReference type="Pfam" id="PF03466">
    <property type="entry name" value="LysR_substrate"/>
    <property type="match status" value="1"/>
</dbReference>
<evidence type="ECO:0000256" key="4">
    <source>
        <dbReference type="ARBA" id="ARBA00023163"/>
    </source>
</evidence>
<keyword evidence="7" id="KW-1185">Reference proteome</keyword>
<evidence type="ECO:0000259" key="5">
    <source>
        <dbReference type="PROSITE" id="PS50931"/>
    </source>
</evidence>
<accession>A0A923MCG6</accession>
<dbReference type="Gene3D" id="1.10.10.10">
    <property type="entry name" value="Winged helix-like DNA-binding domain superfamily/Winged helix DNA-binding domain"/>
    <property type="match status" value="1"/>
</dbReference>
<dbReference type="PRINTS" id="PR00039">
    <property type="entry name" value="HTHLYSR"/>
</dbReference>
<evidence type="ECO:0000313" key="6">
    <source>
        <dbReference type="EMBL" id="MBC5766854.1"/>
    </source>
</evidence>
<name>A0A923MCG6_9BURK</name>
<feature type="domain" description="HTH lysR-type" evidence="5">
    <location>
        <begin position="1"/>
        <end position="58"/>
    </location>
</feature>
<organism evidence="6 7">
    <name type="scientific">Ramlibacter albus</name>
    <dbReference type="NCBI Taxonomy" id="2079448"/>
    <lineage>
        <taxon>Bacteria</taxon>
        <taxon>Pseudomonadati</taxon>
        <taxon>Pseudomonadota</taxon>
        <taxon>Betaproteobacteria</taxon>
        <taxon>Burkholderiales</taxon>
        <taxon>Comamonadaceae</taxon>
        <taxon>Ramlibacter</taxon>
    </lineage>
</organism>
<dbReference type="Gene3D" id="3.40.190.290">
    <property type="match status" value="1"/>
</dbReference>
<dbReference type="InterPro" id="IPR036388">
    <property type="entry name" value="WH-like_DNA-bd_sf"/>
</dbReference>
<dbReference type="AlphaFoldDB" id="A0A923MCG6"/>
<keyword evidence="2" id="KW-0805">Transcription regulation</keyword>
<evidence type="ECO:0000256" key="3">
    <source>
        <dbReference type="ARBA" id="ARBA00023125"/>
    </source>
</evidence>
<evidence type="ECO:0000313" key="7">
    <source>
        <dbReference type="Proteomes" id="UP000596827"/>
    </source>
</evidence>
<dbReference type="Proteomes" id="UP000596827">
    <property type="component" value="Unassembled WGS sequence"/>
</dbReference>
<dbReference type="EMBL" id="JACORU010000008">
    <property type="protein sequence ID" value="MBC5766854.1"/>
    <property type="molecule type" value="Genomic_DNA"/>
</dbReference>
<dbReference type="InterPro" id="IPR036390">
    <property type="entry name" value="WH_DNA-bd_sf"/>
</dbReference>
<dbReference type="PANTHER" id="PTHR30427">
    <property type="entry name" value="TRANSCRIPTIONAL ACTIVATOR PROTEIN LYSR"/>
    <property type="match status" value="1"/>
</dbReference>
<gene>
    <name evidence="6" type="ORF">H8R02_20480</name>
</gene>
<dbReference type="PROSITE" id="PS50931">
    <property type="entry name" value="HTH_LYSR"/>
    <property type="match status" value="1"/>
</dbReference>
<dbReference type="GO" id="GO:0010628">
    <property type="term" value="P:positive regulation of gene expression"/>
    <property type="evidence" value="ECO:0007669"/>
    <property type="project" value="TreeGrafter"/>
</dbReference>
<dbReference type="SUPFAM" id="SSF46785">
    <property type="entry name" value="Winged helix' DNA-binding domain"/>
    <property type="match status" value="1"/>
</dbReference>
<protein>
    <submittedName>
        <fullName evidence="6">LysR family transcriptional regulator</fullName>
    </submittedName>
</protein>
<comment type="caution">
    <text evidence="6">The sequence shown here is derived from an EMBL/GenBank/DDBJ whole genome shotgun (WGS) entry which is preliminary data.</text>
</comment>
<dbReference type="PANTHER" id="PTHR30427:SF1">
    <property type="entry name" value="TRANSCRIPTIONAL ACTIVATOR PROTEIN LYSR"/>
    <property type="match status" value="1"/>
</dbReference>
<comment type="similarity">
    <text evidence="1">Belongs to the LysR transcriptional regulatory family.</text>
</comment>
<evidence type="ECO:0000256" key="1">
    <source>
        <dbReference type="ARBA" id="ARBA00009437"/>
    </source>
</evidence>
<evidence type="ECO:0000256" key="2">
    <source>
        <dbReference type="ARBA" id="ARBA00023015"/>
    </source>
</evidence>
<proteinExistence type="inferred from homology"/>
<dbReference type="SUPFAM" id="SSF53850">
    <property type="entry name" value="Periplasmic binding protein-like II"/>
    <property type="match status" value="1"/>
</dbReference>
<sequence length="293" mass="31866">MDFRQVEAFRSVMLTRSMTLSAAALHTSQPNVSRLIARLQAEAGFRLFQRVGLRLVPTPEAEALYVEVQRSFAGLGAIEAAAAAIREQGSGGLRIGASAALSIGVLPAAIRLFRKRRPDVAIKVNTSDSPTVCKWVAAGQCDFGLVSLAPDMPELSIELLHREHGLCIVPAGHRLANKRRVKAADLEGEAFISLGPGDLARAQIDAAFNPDRRRLNLETPYASTICTMVGMGLGVSVVNPMVLRWLQLPDVVSIPFSPKVEFRCYRVRAAHRLEQALAREFMQDVGAVFARGK</sequence>
<dbReference type="Pfam" id="PF00126">
    <property type="entry name" value="HTH_1"/>
    <property type="match status" value="1"/>
</dbReference>